<feature type="region of interest" description="Disordered" evidence="4">
    <location>
        <begin position="745"/>
        <end position="765"/>
    </location>
</feature>
<dbReference type="InterPro" id="IPR023346">
    <property type="entry name" value="Lysozyme-like_dom_sf"/>
</dbReference>
<dbReference type="EMBL" id="JBHUIP010000009">
    <property type="protein sequence ID" value="MFD2263041.1"/>
    <property type="molecule type" value="Genomic_DNA"/>
</dbReference>
<feature type="domain" description="Transglycosylase SLT" evidence="6">
    <location>
        <begin position="578"/>
        <end position="677"/>
    </location>
</feature>
<evidence type="ECO:0000313" key="8">
    <source>
        <dbReference type="Proteomes" id="UP001597295"/>
    </source>
</evidence>
<evidence type="ECO:0000256" key="3">
    <source>
        <dbReference type="ARBA" id="ARBA00022729"/>
    </source>
</evidence>
<evidence type="ECO:0000256" key="5">
    <source>
        <dbReference type="SAM" id="SignalP"/>
    </source>
</evidence>
<dbReference type="RefSeq" id="WP_379876013.1">
    <property type="nucleotide sequence ID" value="NZ_JBHUIP010000009.1"/>
</dbReference>
<dbReference type="PANTHER" id="PTHR37423:SF2">
    <property type="entry name" value="MEMBRANE-BOUND LYTIC MUREIN TRANSGLYCOSYLASE C"/>
    <property type="match status" value="1"/>
</dbReference>
<reference evidence="8" key="1">
    <citation type="journal article" date="2019" name="Int. J. Syst. Evol. Microbiol.">
        <title>The Global Catalogue of Microorganisms (GCM) 10K type strain sequencing project: providing services to taxonomists for standard genome sequencing and annotation.</title>
        <authorList>
            <consortium name="The Broad Institute Genomics Platform"/>
            <consortium name="The Broad Institute Genome Sequencing Center for Infectious Disease"/>
            <person name="Wu L."/>
            <person name="Ma J."/>
        </authorList>
    </citation>
    <scope>NUCLEOTIDE SEQUENCE [LARGE SCALE GENOMIC DNA]</scope>
    <source>
        <strain evidence="8">CGMCC 1.19062</strain>
    </source>
</reference>
<evidence type="ECO:0000256" key="2">
    <source>
        <dbReference type="ARBA" id="ARBA00009387"/>
    </source>
</evidence>
<dbReference type="Pfam" id="PF01464">
    <property type="entry name" value="SLT"/>
    <property type="match status" value="1"/>
</dbReference>
<dbReference type="InterPro" id="IPR008258">
    <property type="entry name" value="Transglycosylase_SLT_dom_1"/>
</dbReference>
<evidence type="ECO:0000313" key="7">
    <source>
        <dbReference type="EMBL" id="MFD2263041.1"/>
    </source>
</evidence>
<dbReference type="Gene3D" id="1.10.530.10">
    <property type="match status" value="1"/>
</dbReference>
<feature type="region of interest" description="Disordered" evidence="4">
    <location>
        <begin position="26"/>
        <end position="92"/>
    </location>
</feature>
<evidence type="ECO:0000256" key="4">
    <source>
        <dbReference type="SAM" id="MobiDB-lite"/>
    </source>
</evidence>
<evidence type="ECO:0000259" key="6">
    <source>
        <dbReference type="Pfam" id="PF01464"/>
    </source>
</evidence>
<dbReference type="SUPFAM" id="SSF53955">
    <property type="entry name" value="Lysozyme-like"/>
    <property type="match status" value="1"/>
</dbReference>
<dbReference type="SUPFAM" id="SSF48435">
    <property type="entry name" value="Bacterial muramidases"/>
    <property type="match status" value="1"/>
</dbReference>
<protein>
    <submittedName>
        <fullName evidence="7">Transglycosylase SLT domain-containing protein</fullName>
    </submittedName>
</protein>
<dbReference type="PROSITE" id="PS00922">
    <property type="entry name" value="TRANSGLYCOSYLASE"/>
    <property type="match status" value="1"/>
</dbReference>
<dbReference type="Gene3D" id="1.25.20.10">
    <property type="entry name" value="Bacterial muramidases"/>
    <property type="match status" value="1"/>
</dbReference>
<dbReference type="PANTHER" id="PTHR37423">
    <property type="entry name" value="SOLUBLE LYTIC MUREIN TRANSGLYCOSYLASE-RELATED"/>
    <property type="match status" value="1"/>
</dbReference>
<organism evidence="7 8">
    <name type="scientific">Lacibacterium aquatile</name>
    <dbReference type="NCBI Taxonomy" id="1168082"/>
    <lineage>
        <taxon>Bacteria</taxon>
        <taxon>Pseudomonadati</taxon>
        <taxon>Pseudomonadota</taxon>
        <taxon>Alphaproteobacteria</taxon>
        <taxon>Rhodospirillales</taxon>
        <taxon>Rhodospirillaceae</taxon>
    </lineage>
</organism>
<sequence>MLKKSSAVILLAALLGSTGAIAAAGETTATKPAAAKNTGAASSAAKPKDTKAPAKAPPAKPQPSAAKPAAKPTTAAKPAPAAAKPVAKPPVKSPVVPAAAKVAPAPSAPASTGNYYRDVFQRLDRGQAPTGSAPAGQRDRLLDKVVRWQMLAKGMVEKDRLTDYSSFIAENPDWPWLNSLKRRAEDFLALENSDTVVLQWFREFSPMSRDGRIRLADAWRVMGREAEGNALLRRVWIEEVFGSVNDEAVFLDRYGPLLSALDHRTRLERLLWREQWDAAKRQVNRVDDSARRVAAARLKLRDGAALDSVLAGLSADERTSAGLLYERIRSARRAGNDSDSRTLLQQVPAVSERADLWWVEREIQIRRLLTEGDYALAYRLARDHRLPDGSELVDAEFLAGFVALRLLEDPTAALPHFRAVSENSRAPISVSRGLYWTGRTLKALGREEEAKVAYTRAGEHSAAFYGQLSRSELGEPTVALMPPEAVPTKIERDRFESGEVAQAAKRLSAIGLTEKVDPFILRLADTDSGQPALAAQLAAHLGRDDLAVIVARRVWREGVVLSQSGYPRLNAPLTGLAEPALVHSITRQESNFAPEAMSKVGARGLMQLMPATAKQVAGKLGLPYVEAKLTQDPSYNVQLGQSYLGSVVDQFGGHYPFAIAAYNAGPGRVRQWLRDMGDPRGDMVKTLDWMERIPFSETRNYVQRVLEGTLVYRARLNQPAPTSGLPGESMAVWCLTGCLSASAPGLTPSPSSAAAPAVVAPTITQ</sequence>
<keyword evidence="8" id="KW-1185">Reference proteome</keyword>
<evidence type="ECO:0000256" key="1">
    <source>
        <dbReference type="ARBA" id="ARBA00007734"/>
    </source>
</evidence>
<feature type="compositionally biased region" description="Low complexity" evidence="4">
    <location>
        <begin position="62"/>
        <end position="86"/>
    </location>
</feature>
<proteinExistence type="inferred from homology"/>
<keyword evidence="3 5" id="KW-0732">Signal</keyword>
<dbReference type="InterPro" id="IPR000189">
    <property type="entry name" value="Transglyc_AS"/>
</dbReference>
<accession>A0ABW5DSW0</accession>
<gene>
    <name evidence="7" type="ORF">ACFSM5_09095</name>
</gene>
<feature type="compositionally biased region" description="Low complexity" evidence="4">
    <location>
        <begin position="26"/>
        <end position="45"/>
    </location>
</feature>
<dbReference type="Proteomes" id="UP001597295">
    <property type="component" value="Unassembled WGS sequence"/>
</dbReference>
<dbReference type="CDD" id="cd13401">
    <property type="entry name" value="Slt70-like"/>
    <property type="match status" value="1"/>
</dbReference>
<feature type="chain" id="PRO_5045812049" evidence="5">
    <location>
        <begin position="23"/>
        <end position="765"/>
    </location>
</feature>
<comment type="similarity">
    <text evidence="1">Belongs to the transglycosylase Slt family.</text>
</comment>
<comment type="caution">
    <text evidence="7">The sequence shown here is derived from an EMBL/GenBank/DDBJ whole genome shotgun (WGS) entry which is preliminary data.</text>
</comment>
<feature type="signal peptide" evidence="5">
    <location>
        <begin position="1"/>
        <end position="22"/>
    </location>
</feature>
<name>A0ABW5DSW0_9PROT</name>
<comment type="similarity">
    <text evidence="2">Belongs to the virb1 family.</text>
</comment>
<dbReference type="InterPro" id="IPR008939">
    <property type="entry name" value="Lytic_TGlycosylase_superhlx_U"/>
</dbReference>